<evidence type="ECO:0000256" key="4">
    <source>
        <dbReference type="SAM" id="SignalP"/>
    </source>
</evidence>
<reference evidence="7" key="2">
    <citation type="submission" date="2021-04" db="EMBL/GenBank/DDBJ databases">
        <authorList>
            <person name="Gilroy R."/>
        </authorList>
    </citation>
    <scope>NUCLEOTIDE SEQUENCE</scope>
    <source>
        <strain evidence="7">ChiBcolR8-3208</strain>
    </source>
</reference>
<dbReference type="Gene3D" id="6.10.250.3150">
    <property type="match status" value="1"/>
</dbReference>
<evidence type="ECO:0000313" key="7">
    <source>
        <dbReference type="EMBL" id="HJB38142.1"/>
    </source>
</evidence>
<feature type="chain" id="PRO_5039432890" evidence="4">
    <location>
        <begin position="29"/>
        <end position="412"/>
    </location>
</feature>
<dbReference type="Pfam" id="PF24568">
    <property type="entry name" value="CC_PcsB"/>
    <property type="match status" value="1"/>
</dbReference>
<evidence type="ECO:0000259" key="5">
    <source>
        <dbReference type="Pfam" id="PF01551"/>
    </source>
</evidence>
<dbReference type="Gene3D" id="2.70.70.10">
    <property type="entry name" value="Glucose Permease (Domain IIA)"/>
    <property type="match status" value="1"/>
</dbReference>
<dbReference type="PANTHER" id="PTHR21666:SF270">
    <property type="entry name" value="MUREIN HYDROLASE ACTIVATOR ENVC"/>
    <property type="match status" value="1"/>
</dbReference>
<feature type="coiled-coil region" evidence="2">
    <location>
        <begin position="31"/>
        <end position="114"/>
    </location>
</feature>
<evidence type="ECO:0000259" key="6">
    <source>
        <dbReference type="Pfam" id="PF24568"/>
    </source>
</evidence>
<dbReference type="Proteomes" id="UP000824214">
    <property type="component" value="Unassembled WGS sequence"/>
</dbReference>
<keyword evidence="1 4" id="KW-0732">Signal</keyword>
<dbReference type="Pfam" id="PF01551">
    <property type="entry name" value="Peptidase_M23"/>
    <property type="match status" value="1"/>
</dbReference>
<protein>
    <submittedName>
        <fullName evidence="7">Peptidoglycan DD-metalloendopeptidase family protein</fullName>
    </submittedName>
</protein>
<feature type="signal peptide" evidence="4">
    <location>
        <begin position="1"/>
        <end position="28"/>
    </location>
</feature>
<feature type="domain" description="M23ase beta-sheet core" evidence="5">
    <location>
        <begin position="310"/>
        <end position="408"/>
    </location>
</feature>
<comment type="caution">
    <text evidence="7">The sequence shown here is derived from an EMBL/GenBank/DDBJ whole genome shotgun (WGS) entry which is preliminary data.</text>
</comment>
<feature type="domain" description="Peptidoglycan hydrolase PcsB coiled-coil" evidence="6">
    <location>
        <begin position="105"/>
        <end position="166"/>
    </location>
</feature>
<evidence type="ECO:0000313" key="8">
    <source>
        <dbReference type="Proteomes" id="UP000824214"/>
    </source>
</evidence>
<dbReference type="InterPro" id="IPR011055">
    <property type="entry name" value="Dup_hybrid_motif"/>
</dbReference>
<dbReference type="PANTHER" id="PTHR21666">
    <property type="entry name" value="PEPTIDASE-RELATED"/>
    <property type="match status" value="1"/>
</dbReference>
<evidence type="ECO:0000256" key="1">
    <source>
        <dbReference type="ARBA" id="ARBA00022729"/>
    </source>
</evidence>
<evidence type="ECO:0000256" key="2">
    <source>
        <dbReference type="SAM" id="Coils"/>
    </source>
</evidence>
<proteinExistence type="predicted"/>
<dbReference type="InterPro" id="IPR050570">
    <property type="entry name" value="Cell_wall_metabolism_enzyme"/>
</dbReference>
<organism evidence="7 8">
    <name type="scientific">Candidatus Acutalibacter ornithocaccae</name>
    <dbReference type="NCBI Taxonomy" id="2838416"/>
    <lineage>
        <taxon>Bacteria</taxon>
        <taxon>Bacillati</taxon>
        <taxon>Bacillota</taxon>
        <taxon>Clostridia</taxon>
        <taxon>Eubacteriales</taxon>
        <taxon>Acutalibacteraceae</taxon>
        <taxon>Acutalibacter</taxon>
    </lineage>
</organism>
<accession>A0A9D2LZC5</accession>
<dbReference type="GO" id="GO:0004222">
    <property type="term" value="F:metalloendopeptidase activity"/>
    <property type="evidence" value="ECO:0007669"/>
    <property type="project" value="TreeGrafter"/>
</dbReference>
<feature type="compositionally biased region" description="Low complexity" evidence="3">
    <location>
        <begin position="236"/>
        <end position="246"/>
    </location>
</feature>
<feature type="region of interest" description="Disordered" evidence="3">
    <location>
        <begin position="236"/>
        <end position="279"/>
    </location>
</feature>
<dbReference type="InterPro" id="IPR016047">
    <property type="entry name" value="M23ase_b-sheet_dom"/>
</dbReference>
<dbReference type="SUPFAM" id="SSF51261">
    <property type="entry name" value="Duplicated hybrid motif"/>
    <property type="match status" value="1"/>
</dbReference>
<reference evidence="7" key="1">
    <citation type="journal article" date="2021" name="PeerJ">
        <title>Extensive microbial diversity within the chicken gut microbiome revealed by metagenomics and culture.</title>
        <authorList>
            <person name="Gilroy R."/>
            <person name="Ravi A."/>
            <person name="Getino M."/>
            <person name="Pursley I."/>
            <person name="Horton D.L."/>
            <person name="Alikhan N.F."/>
            <person name="Baker D."/>
            <person name="Gharbi K."/>
            <person name="Hall N."/>
            <person name="Watson M."/>
            <person name="Adriaenssens E.M."/>
            <person name="Foster-Nyarko E."/>
            <person name="Jarju S."/>
            <person name="Secka A."/>
            <person name="Antonio M."/>
            <person name="Oren A."/>
            <person name="Chaudhuri R.R."/>
            <person name="La Ragione R."/>
            <person name="Hildebrand F."/>
            <person name="Pallen M.J."/>
        </authorList>
    </citation>
    <scope>NUCLEOTIDE SEQUENCE</scope>
    <source>
        <strain evidence="7">ChiBcolR8-3208</strain>
    </source>
</reference>
<keyword evidence="2" id="KW-0175">Coiled coil</keyword>
<feature type="compositionally biased region" description="Low complexity" evidence="3">
    <location>
        <begin position="254"/>
        <end position="278"/>
    </location>
</feature>
<dbReference type="AlphaFoldDB" id="A0A9D2LZC5"/>
<dbReference type="InterPro" id="IPR057309">
    <property type="entry name" value="PcsB_CC"/>
</dbReference>
<sequence length="412" mass="44830">MNRKFGKRLFSGLLALCVAAMIPLSVSAQTVSEIQAEQDRLQAEKDQLEAQLEQLRNDEAEKQAEQENLQEQIDVVQQQIDTTRQNINDLNASINELTMKLDASQAEIQDTIDEFKERLVALYTAGNVSTLEILLDSESLSDFTTRMQLVDSMTAHDQELVDKLEAYVDSTSAEREQVEAQKREVAELQKTLESKQDELDQLYEQTTADLVEIQGAEGATENQLAANEEELAANEQEMQEAIAAQKAAEEAAKQEAANNSGSSNSSSGGTVSDGGSVSYPTTGGGVEGFDPIWPLPGVTYISAGYNGYPGHKGLDIAGPYGTPVVAAEDGQVIVANNYDSWGDSWGYYVLIYHNGTYTTRYAHLSSVAVSQGQYVTAGTVVGYEGATGNVTGPHLHFEVYQNGTRVDPMQFL</sequence>
<name>A0A9D2LZC5_9FIRM</name>
<dbReference type="CDD" id="cd12797">
    <property type="entry name" value="M23_peptidase"/>
    <property type="match status" value="1"/>
</dbReference>
<dbReference type="EMBL" id="DWXZ01000189">
    <property type="protein sequence ID" value="HJB38142.1"/>
    <property type="molecule type" value="Genomic_DNA"/>
</dbReference>
<gene>
    <name evidence="7" type="ORF">H9942_08765</name>
</gene>
<evidence type="ECO:0000256" key="3">
    <source>
        <dbReference type="SAM" id="MobiDB-lite"/>
    </source>
</evidence>